<dbReference type="AlphaFoldDB" id="A0A7U4JAA8"/>
<evidence type="ECO:0000313" key="2">
    <source>
        <dbReference type="Proteomes" id="UP000032300"/>
    </source>
</evidence>
<keyword evidence="2" id="KW-1185">Reference proteome</keyword>
<gene>
    <name evidence="1" type="ORF">TS85_17185</name>
</gene>
<organism evidence="1 2">
    <name type="scientific">Sphingomonas hengshuiensis</name>
    <dbReference type="NCBI Taxonomy" id="1609977"/>
    <lineage>
        <taxon>Bacteria</taxon>
        <taxon>Pseudomonadati</taxon>
        <taxon>Pseudomonadota</taxon>
        <taxon>Alphaproteobacteria</taxon>
        <taxon>Sphingomonadales</taxon>
        <taxon>Sphingomonadaceae</taxon>
        <taxon>Sphingomonas</taxon>
    </lineage>
</organism>
<dbReference type="Proteomes" id="UP000032300">
    <property type="component" value="Chromosome"/>
</dbReference>
<dbReference type="RefSeq" id="WP_044333852.1">
    <property type="nucleotide sequence ID" value="NZ_CP010836.1"/>
</dbReference>
<name>A0A7U4JAA8_9SPHN</name>
<accession>A0A7U4JAA8</accession>
<sequence length="250" mass="25480">MPTPGLEITTGAAVILPNAAKLVMPGTLGSDLEFLHLLTDGVDTALRNWAEGKPSAISIGSPTAASGYLSLRSGTSYLQTGVIDVAGDVTMLVVGRDTGDKSADSARFCYVGSSNTLGIFTSSSSQTRLTTRATQDGGATGTSTASYVANPNGWACLIGAVFQTGVSSSTADDPTLYDMGAGTSGTANYNTPFVRVPTGAAFTIGHWGTNQNGPGDIALAAAWSRVLSVSERTQAYAWAKALVATKGLSI</sequence>
<evidence type="ECO:0000313" key="1">
    <source>
        <dbReference type="EMBL" id="AJP73155.1"/>
    </source>
</evidence>
<dbReference type="OrthoDB" id="7590700at2"/>
<proteinExistence type="predicted"/>
<reference evidence="1 2" key="2">
    <citation type="submission" date="2015-02" db="EMBL/GenBank/DDBJ databases">
        <title>The complete genome of Sphingomonas hengshuiensis sp. WHSC-8 isolated from soil of Hengshui Lake.</title>
        <authorList>
            <person name="Wei S."/>
            <person name="Guo J."/>
            <person name="Su C."/>
            <person name="Wu R."/>
            <person name="Zhang Z."/>
            <person name="Liang K."/>
            <person name="Li H."/>
            <person name="Wang T."/>
            <person name="Liu H."/>
            <person name="Zhang C."/>
            <person name="Li Z."/>
            <person name="Wang Q."/>
            <person name="Meng J."/>
        </authorList>
    </citation>
    <scope>NUCLEOTIDE SEQUENCE [LARGE SCALE GENOMIC DNA]</scope>
    <source>
        <strain evidence="1 2">WHSC-8</strain>
    </source>
</reference>
<reference evidence="1 2" key="1">
    <citation type="journal article" date="2015" name="Int. J. Syst. Evol. Microbiol.">
        <title>Sphingomonas hengshuiensis sp. nov., isolated from lake wetland.</title>
        <authorList>
            <person name="Wei S."/>
            <person name="Wang T."/>
            <person name="Liu H."/>
            <person name="Zhang C."/>
            <person name="Guo J."/>
            <person name="Wang Q."/>
            <person name="Liang K."/>
            <person name="Zhang Z."/>
        </authorList>
    </citation>
    <scope>NUCLEOTIDE SEQUENCE [LARGE SCALE GENOMIC DNA]</scope>
    <source>
        <strain evidence="1 2">WHSC-8</strain>
    </source>
</reference>
<dbReference type="EMBL" id="CP010836">
    <property type="protein sequence ID" value="AJP73155.1"/>
    <property type="molecule type" value="Genomic_DNA"/>
</dbReference>
<protein>
    <submittedName>
        <fullName evidence="1">Uncharacterized protein</fullName>
    </submittedName>
</protein>
<dbReference type="KEGG" id="sphi:TS85_17185"/>